<proteinExistence type="inferred from homology"/>
<dbReference type="GO" id="GO:0015020">
    <property type="term" value="F:glucuronosyltransferase activity"/>
    <property type="evidence" value="ECO:0007669"/>
    <property type="project" value="UniProtKB-EC"/>
</dbReference>
<dbReference type="SUPFAM" id="SSF53756">
    <property type="entry name" value="UDP-Glycosyltransferase/glycogen phosphorylase"/>
    <property type="match status" value="1"/>
</dbReference>
<dbReference type="PANTHER" id="PTHR48043:SF41">
    <property type="entry name" value="GLUCURONOSYLTRANSFERASE"/>
    <property type="match status" value="1"/>
</dbReference>
<feature type="transmembrane region" description="Helical" evidence="11">
    <location>
        <begin position="482"/>
        <end position="505"/>
    </location>
</feature>
<dbReference type="STRING" id="1611254.A0A2G5V0H5"/>
<gene>
    <name evidence="13" type="primary">Cnig_chr_II.g5361</name>
    <name evidence="13" type="ORF">B9Z55_005361</name>
</gene>
<protein>
    <recommendedName>
        <fullName evidence="3">glucuronosyltransferase</fullName>
        <ecNumber evidence="3">2.4.1.17</ecNumber>
    </recommendedName>
</protein>
<evidence type="ECO:0000256" key="9">
    <source>
        <dbReference type="ARBA" id="ARBA00023136"/>
    </source>
</evidence>
<evidence type="ECO:0000256" key="3">
    <source>
        <dbReference type="ARBA" id="ARBA00012544"/>
    </source>
</evidence>
<dbReference type="Gene3D" id="3.40.50.2000">
    <property type="entry name" value="Glycogen Phosphorylase B"/>
    <property type="match status" value="1"/>
</dbReference>
<keyword evidence="7 12" id="KW-0732">Signal</keyword>
<dbReference type="OrthoDB" id="5835829at2759"/>
<dbReference type="CDD" id="cd03784">
    <property type="entry name" value="GT1_Gtf-like"/>
    <property type="match status" value="1"/>
</dbReference>
<evidence type="ECO:0000256" key="2">
    <source>
        <dbReference type="ARBA" id="ARBA00009995"/>
    </source>
</evidence>
<evidence type="ECO:0000256" key="6">
    <source>
        <dbReference type="ARBA" id="ARBA00022692"/>
    </source>
</evidence>
<dbReference type="InterPro" id="IPR050271">
    <property type="entry name" value="UDP-glycosyltransferase"/>
</dbReference>
<keyword evidence="4" id="KW-0328">Glycosyltransferase</keyword>
<reference evidence="14" key="1">
    <citation type="submission" date="2017-10" db="EMBL/GenBank/DDBJ databases">
        <title>Rapid genome shrinkage in a self-fertile nematode reveals novel sperm competition proteins.</title>
        <authorList>
            <person name="Yin D."/>
            <person name="Schwarz E.M."/>
            <person name="Thomas C.G."/>
            <person name="Felde R.L."/>
            <person name="Korf I.F."/>
            <person name="Cutter A.D."/>
            <person name="Schartner C.M."/>
            <person name="Ralston E.J."/>
            <person name="Meyer B.J."/>
            <person name="Haag E.S."/>
        </authorList>
    </citation>
    <scope>NUCLEOTIDE SEQUENCE [LARGE SCALE GENOMIC DNA]</scope>
    <source>
        <strain evidence="14">JU1422</strain>
    </source>
</reference>
<accession>A0A2G5V0H5</accession>
<keyword evidence="5" id="KW-0808">Transferase</keyword>
<evidence type="ECO:0000256" key="12">
    <source>
        <dbReference type="SAM" id="SignalP"/>
    </source>
</evidence>
<dbReference type="FunFam" id="3.40.50.2000:FF:000021">
    <property type="entry name" value="UDP-glucuronosyltransferase"/>
    <property type="match status" value="1"/>
</dbReference>
<dbReference type="EC" id="2.4.1.17" evidence="3"/>
<dbReference type="Proteomes" id="UP000230233">
    <property type="component" value="Chromosome II"/>
</dbReference>
<name>A0A2G5V0H5_9PELO</name>
<keyword evidence="9 11" id="KW-0472">Membrane</keyword>
<feature type="signal peptide" evidence="12">
    <location>
        <begin position="1"/>
        <end position="16"/>
    </location>
</feature>
<evidence type="ECO:0000256" key="7">
    <source>
        <dbReference type="ARBA" id="ARBA00022729"/>
    </source>
</evidence>
<evidence type="ECO:0000256" key="10">
    <source>
        <dbReference type="ARBA" id="ARBA00047475"/>
    </source>
</evidence>
<dbReference type="EMBL" id="PDUG01000002">
    <property type="protein sequence ID" value="PIC45292.1"/>
    <property type="molecule type" value="Genomic_DNA"/>
</dbReference>
<comment type="subcellular location">
    <subcellularLocation>
        <location evidence="1">Membrane</location>
        <topology evidence="1">Single-pass membrane protein</topology>
    </subcellularLocation>
</comment>
<comment type="caution">
    <text evidence="13">The sequence shown here is derived from an EMBL/GenBank/DDBJ whole genome shotgun (WGS) entry which is preliminary data.</text>
</comment>
<evidence type="ECO:0000256" key="5">
    <source>
        <dbReference type="ARBA" id="ARBA00022679"/>
    </source>
</evidence>
<dbReference type="AlphaFoldDB" id="A0A2G5V0H5"/>
<evidence type="ECO:0000313" key="14">
    <source>
        <dbReference type="Proteomes" id="UP000230233"/>
    </source>
</evidence>
<dbReference type="PANTHER" id="PTHR48043">
    <property type="entry name" value="EG:EG0003.4 PROTEIN-RELATED"/>
    <property type="match status" value="1"/>
</dbReference>
<evidence type="ECO:0000256" key="1">
    <source>
        <dbReference type="ARBA" id="ARBA00004167"/>
    </source>
</evidence>
<evidence type="ECO:0000313" key="13">
    <source>
        <dbReference type="EMBL" id="PIC45292.1"/>
    </source>
</evidence>
<comment type="catalytic activity">
    <reaction evidence="10">
        <text>glucuronate acceptor + UDP-alpha-D-glucuronate = acceptor beta-D-glucuronoside + UDP + H(+)</text>
        <dbReference type="Rhea" id="RHEA:21032"/>
        <dbReference type="ChEBI" id="CHEBI:15378"/>
        <dbReference type="ChEBI" id="CHEBI:58052"/>
        <dbReference type="ChEBI" id="CHEBI:58223"/>
        <dbReference type="ChEBI" id="CHEBI:132367"/>
        <dbReference type="ChEBI" id="CHEBI:132368"/>
        <dbReference type="EC" id="2.4.1.17"/>
    </reaction>
</comment>
<keyword evidence="8 11" id="KW-1133">Transmembrane helix</keyword>
<sequence length="518" mass="59724">MRLLILLSLIFSFSNALNMLFYQAVIGPSHIAYLRTTIKKLLDRGHTIDVVFAVYNELANLDLSPEVRRVYYNRHADPDYWKKNANHFSNMFEKPSTPIGEFEIFHESGYQLCKIAINDNELFDFIKTGEYDIGFSSDYDPCGNILMTAANIPSIGSLMATPIFYPHIVSAGLPTVPSVFGTPLFPENDGSLYHKMFNLLRLTYYHYILAPNLEQKYNQLICQRFGNEFPDVSKIERDLDIVFVNSHDFLETQRPMSPKIKYIGGMAIREAKKLPEEFERLLSVPASAFVRLIFVSFGTQVPTHKMPFQIRKNFVEAFKKFPNVTFLWKYDNMELDSEIFEGVDNVHRLEWLPQTELLHDDRVKLFISHMGLNSYLETATAGKPVLAIPLFADQQNNAENAKNREMGLLVDRDQLTVPKIESTLRELLENPKYLSNAKSISKMILEQPEKPTEKFIKWLEFTARNPGLNKVFRIPGADLSPFYYYCGDILMILIFITFMVIQIILKQVSALTRKIKTD</sequence>
<comment type="similarity">
    <text evidence="2">Belongs to the UDP-glycosyltransferase family.</text>
</comment>
<keyword evidence="14" id="KW-1185">Reference proteome</keyword>
<evidence type="ECO:0000256" key="8">
    <source>
        <dbReference type="ARBA" id="ARBA00022989"/>
    </source>
</evidence>
<dbReference type="Pfam" id="PF00201">
    <property type="entry name" value="UDPGT"/>
    <property type="match status" value="1"/>
</dbReference>
<evidence type="ECO:0000256" key="4">
    <source>
        <dbReference type="ARBA" id="ARBA00022676"/>
    </source>
</evidence>
<dbReference type="InterPro" id="IPR002213">
    <property type="entry name" value="UDP_glucos_trans"/>
</dbReference>
<keyword evidence="6 11" id="KW-0812">Transmembrane</keyword>
<evidence type="ECO:0000256" key="11">
    <source>
        <dbReference type="SAM" id="Phobius"/>
    </source>
</evidence>
<feature type="chain" id="PRO_5013707400" description="glucuronosyltransferase" evidence="12">
    <location>
        <begin position="17"/>
        <end position="518"/>
    </location>
</feature>
<organism evidence="13 14">
    <name type="scientific">Caenorhabditis nigoni</name>
    <dbReference type="NCBI Taxonomy" id="1611254"/>
    <lineage>
        <taxon>Eukaryota</taxon>
        <taxon>Metazoa</taxon>
        <taxon>Ecdysozoa</taxon>
        <taxon>Nematoda</taxon>
        <taxon>Chromadorea</taxon>
        <taxon>Rhabditida</taxon>
        <taxon>Rhabditina</taxon>
        <taxon>Rhabditomorpha</taxon>
        <taxon>Rhabditoidea</taxon>
        <taxon>Rhabditidae</taxon>
        <taxon>Peloderinae</taxon>
        <taxon>Caenorhabditis</taxon>
    </lineage>
</organism>
<dbReference type="GO" id="GO:0016020">
    <property type="term" value="C:membrane"/>
    <property type="evidence" value="ECO:0007669"/>
    <property type="project" value="UniProtKB-SubCell"/>
</dbReference>